<organism evidence="1">
    <name type="scientific">marine sediment metagenome</name>
    <dbReference type="NCBI Taxonomy" id="412755"/>
    <lineage>
        <taxon>unclassified sequences</taxon>
        <taxon>metagenomes</taxon>
        <taxon>ecological metagenomes</taxon>
    </lineage>
</organism>
<comment type="caution">
    <text evidence="1">The sequence shown here is derived from an EMBL/GenBank/DDBJ whole genome shotgun (WGS) entry which is preliminary data.</text>
</comment>
<feature type="non-terminal residue" evidence="1">
    <location>
        <position position="1"/>
    </location>
</feature>
<name>A0A0F9IEL3_9ZZZZ</name>
<dbReference type="AlphaFoldDB" id="A0A0F9IEL3"/>
<dbReference type="EMBL" id="LAZR01014283">
    <property type="protein sequence ID" value="KKM18149.1"/>
    <property type="molecule type" value="Genomic_DNA"/>
</dbReference>
<proteinExistence type="predicted"/>
<protein>
    <submittedName>
        <fullName evidence="1">Uncharacterized protein</fullName>
    </submittedName>
</protein>
<reference evidence="1" key="1">
    <citation type="journal article" date="2015" name="Nature">
        <title>Complex archaea that bridge the gap between prokaryotes and eukaryotes.</title>
        <authorList>
            <person name="Spang A."/>
            <person name="Saw J.H."/>
            <person name="Jorgensen S.L."/>
            <person name="Zaremba-Niedzwiedzka K."/>
            <person name="Martijn J."/>
            <person name="Lind A.E."/>
            <person name="van Eijk R."/>
            <person name="Schleper C."/>
            <person name="Guy L."/>
            <person name="Ettema T.J."/>
        </authorList>
    </citation>
    <scope>NUCLEOTIDE SEQUENCE</scope>
</reference>
<gene>
    <name evidence="1" type="ORF">LCGC14_1668590</name>
</gene>
<accession>A0A0F9IEL3</accession>
<evidence type="ECO:0000313" key="1">
    <source>
        <dbReference type="EMBL" id="KKM18149.1"/>
    </source>
</evidence>
<sequence>PRPPRTYSDTRNPLYRRLADKSKQLRDAPSGVWRTIFLIEAGSRFLADLNNAHRWGGVEQYSTARQIIQKFIHDKSDKIDSVVVLVPTKQYRRGFGCGSEPNSSWQVTVFGRDNAVNNSLSSVLIKLISDLPKPRLDGFNARSLIRQKAMSYNARGWYLSWRWSMKDDQYTYRMSARAFQDFLAQRIDEKQFRHFVGATEEGPSIGRFLNQGYTIQDIRFESGGTDEDDDYVVFKLALDAAAGPFQ</sequence>